<sequence length="395" mass="45257">MATAQMQRNCMSAVIFPNKISTEQQSLVLVKRLLAVSVSCITYLRGIFPECAYGTRYLDDLCVKILREDKNCPGATQLVKWMLGCYDALQKKYLRMVVLAVYSNPEDPQTISECYQFKFKYTSSGPIMDFTSKNKGSNASLSSSDTKKASILLIRKIYILMQNMGPLPNDVCLTMKLFYYDEVTPSDYQPPGFREGNCEGVIFDGEPMYLNVGEVPTPFHTLKVKVTTEKDRMENIDKAILTQKQLKTPLQKILMDREDLEAQEEFMNEDFVTSDKMREQEKTREPLEFEELSLACEEDEIMRSEESPDHSISPSQVEQLISKTSELDVSESRTRSGKIFQSNTIYGNQSVKTSRENKKRNRSESGRKVLQSFEHSSDQDSVPKRRKFSESKTFI</sequence>
<dbReference type="GeneTree" id="ENSGT00390000018130"/>
<dbReference type="AlphaFoldDB" id="F6ZMA2"/>
<dbReference type="SUPFAM" id="SSF56019">
    <property type="entry name" value="The spindle assembly checkpoint protein mad2"/>
    <property type="match status" value="1"/>
</dbReference>
<dbReference type="Pfam" id="PF02301">
    <property type="entry name" value="HORMA"/>
    <property type="match status" value="1"/>
</dbReference>
<evidence type="ECO:0000256" key="6">
    <source>
        <dbReference type="ARBA" id="ARBA00022871"/>
    </source>
</evidence>
<dbReference type="FunCoup" id="F6ZMA2">
    <property type="interactions" value="248"/>
</dbReference>
<dbReference type="PANTHER" id="PTHR48225">
    <property type="entry name" value="HORMA DOMAIN-CONTAINING PROTEIN 1"/>
    <property type="match status" value="1"/>
</dbReference>
<reference evidence="15" key="3">
    <citation type="submission" date="2025-09" db="UniProtKB">
        <authorList>
            <consortium name="Ensembl"/>
        </authorList>
    </citation>
    <scope>IDENTIFICATION</scope>
</reference>
<dbReference type="GO" id="GO:0048477">
    <property type="term" value="P:oogenesis"/>
    <property type="evidence" value="ECO:0007669"/>
    <property type="project" value="UniProtKB-KW"/>
</dbReference>
<dbReference type="GO" id="GO:0000795">
    <property type="term" value="C:synaptonemal complex"/>
    <property type="evidence" value="ECO:0007669"/>
    <property type="project" value="Ensembl"/>
</dbReference>
<evidence type="ECO:0000256" key="8">
    <source>
        <dbReference type="ARBA" id="ARBA00023242"/>
    </source>
</evidence>
<dbReference type="PANTHER" id="PTHR48225:SF1">
    <property type="entry name" value="HORMA DOMAIN-CONTAINING PROTEIN 1"/>
    <property type="match status" value="1"/>
</dbReference>
<dbReference type="InterPro" id="IPR051294">
    <property type="entry name" value="HORMA_MeioticProgression"/>
</dbReference>
<keyword evidence="6" id="KW-0744">Spermatogenesis</keyword>
<dbReference type="OrthoDB" id="1928087at2759"/>
<comment type="subcellular location">
    <subcellularLocation>
        <location evidence="2">Chromosome</location>
    </subcellularLocation>
    <subcellularLocation>
        <location evidence="1">Nucleus</location>
    </subcellularLocation>
</comment>
<keyword evidence="8" id="KW-0539">Nucleus</keyword>
<evidence type="ECO:0000313" key="16">
    <source>
        <dbReference type="Proteomes" id="UP000002280"/>
    </source>
</evidence>
<feature type="region of interest" description="Disordered" evidence="13">
    <location>
        <begin position="300"/>
        <end position="395"/>
    </location>
</feature>
<dbReference type="RefSeq" id="XP_007485446.1">
    <property type="nucleotide sequence ID" value="XM_007485384.3"/>
</dbReference>
<comment type="subunit">
    <text evidence="12">Interacts with HORMAD2. Interacts with IHO1.</text>
</comment>
<protein>
    <recommendedName>
        <fullName evidence="10">HORMA domain-containing protein 1</fullName>
    </recommendedName>
</protein>
<dbReference type="GO" id="GO:0001824">
    <property type="term" value="P:blastocyst development"/>
    <property type="evidence" value="ECO:0007669"/>
    <property type="project" value="Ensembl"/>
</dbReference>
<dbReference type="GO" id="GO:0042138">
    <property type="term" value="P:meiotic DNA double-strand break formation"/>
    <property type="evidence" value="ECO:0007669"/>
    <property type="project" value="Ensembl"/>
</dbReference>
<keyword evidence="3" id="KW-0158">Chromosome</keyword>
<dbReference type="RefSeq" id="XP_016284635.1">
    <property type="nucleotide sequence ID" value="XM_016429149.2"/>
</dbReference>
<dbReference type="GO" id="GO:0051177">
    <property type="term" value="P:meiotic sister chromatid cohesion"/>
    <property type="evidence" value="ECO:0007669"/>
    <property type="project" value="Ensembl"/>
</dbReference>
<reference evidence="15" key="2">
    <citation type="submission" date="2025-08" db="UniProtKB">
        <authorList>
            <consortium name="Ensembl"/>
        </authorList>
    </citation>
    <scope>IDENTIFICATION</scope>
</reference>
<dbReference type="HOGENOM" id="CLU_058638_1_0_1"/>
<dbReference type="OMA" id="IFQNKMV"/>
<dbReference type="GeneID" id="100017343"/>
<dbReference type="Ensembl" id="ENSMODT00000023872.4">
    <property type="protein sequence ID" value="ENSMODP00000023456.2"/>
    <property type="gene ID" value="ENSMODG00000018807.4"/>
</dbReference>
<dbReference type="GO" id="GO:0007130">
    <property type="term" value="P:synaptonemal complex assembly"/>
    <property type="evidence" value="ECO:0007669"/>
    <property type="project" value="Ensembl"/>
</dbReference>
<proteinExistence type="predicted"/>
<accession>F6ZMA2</accession>
<gene>
    <name evidence="15" type="primary">HORMAD1</name>
</gene>
<dbReference type="GO" id="GO:0060629">
    <property type="term" value="P:regulation of homologous chromosome segregation"/>
    <property type="evidence" value="ECO:0007669"/>
    <property type="project" value="Ensembl"/>
</dbReference>
<name>F6ZMA2_MONDO</name>
<dbReference type="InterPro" id="IPR003511">
    <property type="entry name" value="HORMA_dom"/>
</dbReference>
<evidence type="ECO:0000256" key="11">
    <source>
        <dbReference type="ARBA" id="ARBA00045323"/>
    </source>
</evidence>
<keyword evidence="16" id="KW-1185">Reference proteome</keyword>
<feature type="compositionally biased region" description="Polar residues" evidence="13">
    <location>
        <begin position="310"/>
        <end position="324"/>
    </location>
</feature>
<organism evidence="15 16">
    <name type="scientific">Monodelphis domestica</name>
    <name type="common">Gray short-tailed opossum</name>
    <dbReference type="NCBI Taxonomy" id="13616"/>
    <lineage>
        <taxon>Eukaryota</taxon>
        <taxon>Metazoa</taxon>
        <taxon>Chordata</taxon>
        <taxon>Craniata</taxon>
        <taxon>Vertebrata</taxon>
        <taxon>Euteleostomi</taxon>
        <taxon>Mammalia</taxon>
        <taxon>Metatheria</taxon>
        <taxon>Didelphimorphia</taxon>
        <taxon>Didelphidae</taxon>
        <taxon>Monodelphis</taxon>
    </lineage>
</organism>
<evidence type="ECO:0000256" key="2">
    <source>
        <dbReference type="ARBA" id="ARBA00004286"/>
    </source>
</evidence>
<dbReference type="GO" id="GO:0051598">
    <property type="term" value="P:meiotic recombination checkpoint signaling"/>
    <property type="evidence" value="ECO:0007669"/>
    <property type="project" value="Ensembl"/>
</dbReference>
<evidence type="ECO:0000259" key="14">
    <source>
        <dbReference type="PROSITE" id="PS50815"/>
    </source>
</evidence>
<evidence type="ECO:0000256" key="12">
    <source>
        <dbReference type="ARBA" id="ARBA00047046"/>
    </source>
</evidence>
<dbReference type="Proteomes" id="UP000002280">
    <property type="component" value="Chromosome 2"/>
</dbReference>
<evidence type="ECO:0000256" key="10">
    <source>
        <dbReference type="ARBA" id="ARBA00039811"/>
    </source>
</evidence>
<evidence type="ECO:0000256" key="9">
    <source>
        <dbReference type="ARBA" id="ARBA00023254"/>
    </source>
</evidence>
<feature type="domain" description="HORMA" evidence="14">
    <location>
        <begin position="24"/>
        <end position="226"/>
    </location>
</feature>
<dbReference type="RefSeq" id="XP_016284638.1">
    <property type="nucleotide sequence ID" value="XM_016429152.2"/>
</dbReference>
<dbReference type="FunFam" id="3.30.900.10:FF:000006">
    <property type="entry name" value="HORMA domain-containing protein 1"/>
    <property type="match status" value="1"/>
</dbReference>
<dbReference type="eggNOG" id="KOG4652">
    <property type="taxonomic scope" value="Eukaryota"/>
</dbReference>
<dbReference type="Bgee" id="ENSMODG00000018807">
    <property type="expression patterns" value="Expressed in spermatocyte and 7 other cell types or tissues"/>
</dbReference>
<comment type="function">
    <text evidence="11">Plays a key role in meiotic progression. Regulates 3 different functions during meiosis: ensures that sufficient numbers of processed DNA double-strand breaks (DSBs) are available for successful homology search by increasing the steady-state numbers of single-stranded DSB ends. Promotes synaptonemal-complex formation independently of its role in homology search. Plays a key role in the male mid-pachytene checkpoint and the female meiotic prophase checkpoint: required for efficient build-up of ATR activity on unsynapsed chromosome regions, a process believed to form the basis of meiotic silencing of unsynapsed chromatin (MSUC) and meiotic prophase quality control in both sexes.</text>
</comment>
<evidence type="ECO:0000256" key="3">
    <source>
        <dbReference type="ARBA" id="ARBA00022454"/>
    </source>
</evidence>
<evidence type="ECO:0000256" key="5">
    <source>
        <dbReference type="ARBA" id="ARBA00022782"/>
    </source>
</evidence>
<dbReference type="KEGG" id="mdo:100017343"/>
<evidence type="ECO:0000313" key="15">
    <source>
        <dbReference type="Ensembl" id="ENSMODP00000023456.2"/>
    </source>
</evidence>
<feature type="compositionally biased region" description="Polar residues" evidence="13">
    <location>
        <begin position="339"/>
        <end position="352"/>
    </location>
</feature>
<keyword evidence="7" id="KW-0896">Oogenesis</keyword>
<dbReference type="PROSITE" id="PS50815">
    <property type="entry name" value="HORMA"/>
    <property type="match status" value="1"/>
</dbReference>
<dbReference type="CTD" id="84072"/>
<evidence type="ECO:0000256" key="7">
    <source>
        <dbReference type="ARBA" id="ARBA00022943"/>
    </source>
</evidence>
<dbReference type="Gene3D" id="3.30.900.10">
    <property type="entry name" value="HORMA domain"/>
    <property type="match status" value="1"/>
</dbReference>
<dbReference type="InterPro" id="IPR036570">
    <property type="entry name" value="HORMA_dom_sf"/>
</dbReference>
<evidence type="ECO:0000256" key="4">
    <source>
        <dbReference type="ARBA" id="ARBA00022553"/>
    </source>
</evidence>
<keyword evidence="4" id="KW-0597">Phosphoprotein</keyword>
<reference evidence="15 16" key="1">
    <citation type="journal article" date="2007" name="Nature">
        <title>Genome of the marsupial Monodelphis domestica reveals innovation in non-coding sequences.</title>
        <authorList>
            <person name="Mikkelsen T.S."/>
            <person name="Wakefield M.J."/>
            <person name="Aken B."/>
            <person name="Amemiya C.T."/>
            <person name="Chang J.L."/>
            <person name="Duke S."/>
            <person name="Garber M."/>
            <person name="Gentles A.J."/>
            <person name="Goodstadt L."/>
            <person name="Heger A."/>
            <person name="Jurka J."/>
            <person name="Kamal M."/>
            <person name="Mauceli E."/>
            <person name="Searle S.M."/>
            <person name="Sharpe T."/>
            <person name="Baker M.L."/>
            <person name="Batzer M.A."/>
            <person name="Benos P.V."/>
            <person name="Belov K."/>
            <person name="Clamp M."/>
            <person name="Cook A."/>
            <person name="Cuff J."/>
            <person name="Das R."/>
            <person name="Davidow L."/>
            <person name="Deakin J.E."/>
            <person name="Fazzari M.J."/>
            <person name="Glass J.L."/>
            <person name="Grabherr M."/>
            <person name="Greally J.M."/>
            <person name="Gu W."/>
            <person name="Hore T.A."/>
            <person name="Huttley G.A."/>
            <person name="Kleber M."/>
            <person name="Jirtle R.L."/>
            <person name="Koina E."/>
            <person name="Lee J.T."/>
            <person name="Mahony S."/>
            <person name="Marra M.A."/>
            <person name="Miller R.D."/>
            <person name="Nicholls R.D."/>
            <person name="Oda M."/>
            <person name="Papenfuss A.T."/>
            <person name="Parra Z.E."/>
            <person name="Pollock D.D."/>
            <person name="Ray D.A."/>
            <person name="Schein J.E."/>
            <person name="Speed T.P."/>
            <person name="Thompson K."/>
            <person name="VandeBerg J.L."/>
            <person name="Wade C.M."/>
            <person name="Walker J.A."/>
            <person name="Waters P.D."/>
            <person name="Webber C."/>
            <person name="Weidman J.R."/>
            <person name="Xie X."/>
            <person name="Zody M.C."/>
            <person name="Baldwin J."/>
            <person name="Abdouelleil A."/>
            <person name="Abdulkadir J."/>
            <person name="Abebe A."/>
            <person name="Abera B."/>
            <person name="Abreu J."/>
            <person name="Acer S.C."/>
            <person name="Aftuck L."/>
            <person name="Alexander A."/>
            <person name="An P."/>
            <person name="Anderson E."/>
            <person name="Anderson S."/>
            <person name="Arachi H."/>
            <person name="Azer M."/>
            <person name="Bachantsang P."/>
            <person name="Barry A."/>
            <person name="Bayul T."/>
            <person name="Berlin A."/>
            <person name="Bessette D."/>
            <person name="Bloom T."/>
            <person name="Bloom T."/>
            <person name="Boguslavskiy L."/>
            <person name="Bonnet C."/>
            <person name="Boukhgalter B."/>
            <person name="Bourzgui I."/>
            <person name="Brown A."/>
            <person name="Cahill P."/>
            <person name="Channer S."/>
            <person name="Cheshatsang Y."/>
            <person name="Chuda L."/>
            <person name="Citroen M."/>
            <person name="Collymore A."/>
            <person name="Cooke P."/>
            <person name="Costello M."/>
            <person name="D'Aco K."/>
            <person name="Daza R."/>
            <person name="De Haan G."/>
            <person name="DeGray S."/>
            <person name="DeMaso C."/>
            <person name="Dhargay N."/>
            <person name="Dooley K."/>
            <person name="Dooley E."/>
            <person name="Doricent M."/>
            <person name="Dorje P."/>
            <person name="Dorjee K."/>
            <person name="Dupes A."/>
            <person name="Elong R."/>
            <person name="Falk J."/>
            <person name="Farina A."/>
            <person name="Faro S."/>
            <person name="Ferguson D."/>
            <person name="Fisher S."/>
            <person name="Foley C.D."/>
            <person name="Franke A."/>
            <person name="Friedrich D."/>
            <person name="Gadbois L."/>
            <person name="Gearin G."/>
            <person name="Gearin C.R."/>
            <person name="Giannoukos G."/>
            <person name="Goode T."/>
            <person name="Graham J."/>
            <person name="Grandbois E."/>
            <person name="Grewal S."/>
            <person name="Gyaltsen K."/>
            <person name="Hafez N."/>
            <person name="Hagos B."/>
            <person name="Hall J."/>
            <person name="Henson C."/>
            <person name="Hollinger A."/>
            <person name="Honan T."/>
            <person name="Huard M.D."/>
            <person name="Hughes L."/>
            <person name="Hurhula B."/>
            <person name="Husby M.E."/>
            <person name="Kamat A."/>
            <person name="Kanga B."/>
            <person name="Kashin S."/>
            <person name="Khazanovich D."/>
            <person name="Kisner P."/>
            <person name="Lance K."/>
            <person name="Lara M."/>
            <person name="Lee W."/>
            <person name="Lennon N."/>
            <person name="Letendre F."/>
            <person name="LeVine R."/>
            <person name="Lipovsky A."/>
            <person name="Liu X."/>
            <person name="Liu J."/>
            <person name="Liu S."/>
            <person name="Lokyitsang T."/>
            <person name="Lokyitsang Y."/>
            <person name="Lubonja R."/>
            <person name="Lui A."/>
            <person name="MacDonald P."/>
            <person name="Magnisalis V."/>
            <person name="Maru K."/>
            <person name="Matthews C."/>
            <person name="McCusker W."/>
            <person name="McDonough S."/>
            <person name="Mehta T."/>
            <person name="Meldrim J."/>
            <person name="Meneus L."/>
            <person name="Mihai O."/>
            <person name="Mihalev A."/>
            <person name="Mihova T."/>
            <person name="Mittelman R."/>
            <person name="Mlenga V."/>
            <person name="Montmayeur A."/>
            <person name="Mulrain L."/>
            <person name="Navidi A."/>
            <person name="Naylor J."/>
            <person name="Negash T."/>
            <person name="Nguyen T."/>
            <person name="Nguyen N."/>
            <person name="Nicol R."/>
            <person name="Norbu C."/>
            <person name="Norbu N."/>
            <person name="Novod N."/>
            <person name="O'Neill B."/>
            <person name="Osman S."/>
            <person name="Markiewicz E."/>
            <person name="Oyono O.L."/>
            <person name="Patti C."/>
            <person name="Phunkhang P."/>
            <person name="Pierre F."/>
            <person name="Priest M."/>
            <person name="Raghuraman S."/>
            <person name="Rege F."/>
            <person name="Reyes R."/>
            <person name="Rise C."/>
            <person name="Rogov P."/>
            <person name="Ross K."/>
            <person name="Ryan E."/>
            <person name="Settipalli S."/>
            <person name="Shea T."/>
            <person name="Sherpa N."/>
            <person name="Shi L."/>
            <person name="Shih D."/>
            <person name="Sparrow T."/>
            <person name="Spaulding J."/>
            <person name="Stalker J."/>
            <person name="Stange-Thomann N."/>
            <person name="Stavropoulos S."/>
            <person name="Stone C."/>
            <person name="Strader C."/>
            <person name="Tesfaye S."/>
            <person name="Thomson T."/>
            <person name="Thoulutsang Y."/>
            <person name="Thoulutsang D."/>
            <person name="Topham K."/>
            <person name="Topping I."/>
            <person name="Tsamla T."/>
            <person name="Vassiliev H."/>
            <person name="Vo A."/>
            <person name="Wangchuk T."/>
            <person name="Wangdi T."/>
            <person name="Weiand M."/>
            <person name="Wilkinson J."/>
            <person name="Wilson A."/>
            <person name="Yadav S."/>
            <person name="Young G."/>
            <person name="Yu Q."/>
            <person name="Zembek L."/>
            <person name="Zhong D."/>
            <person name="Zimmer A."/>
            <person name="Zwirko Z."/>
            <person name="Jaffe D.B."/>
            <person name="Alvarez P."/>
            <person name="Brockman W."/>
            <person name="Butler J."/>
            <person name="Chin C."/>
            <person name="Gnerre S."/>
            <person name="MacCallum I."/>
            <person name="Graves J.A."/>
            <person name="Ponting C.P."/>
            <person name="Breen M."/>
            <person name="Samollow P.B."/>
            <person name="Lander E.S."/>
            <person name="Lindblad-Toh K."/>
        </authorList>
    </citation>
    <scope>NUCLEOTIDE SEQUENCE [LARGE SCALE GENOMIC DNA]</scope>
</reference>
<keyword evidence="5" id="KW-0221">Differentiation</keyword>
<keyword evidence="9" id="KW-0469">Meiosis</keyword>
<dbReference type="STRING" id="13616.ENSMODP00000023456"/>
<dbReference type="GO" id="GO:0007283">
    <property type="term" value="P:spermatogenesis"/>
    <property type="evidence" value="ECO:0007669"/>
    <property type="project" value="UniProtKB-KW"/>
</dbReference>
<evidence type="ECO:0000256" key="13">
    <source>
        <dbReference type="SAM" id="MobiDB-lite"/>
    </source>
</evidence>
<dbReference type="InParanoid" id="F6ZMA2"/>
<evidence type="ECO:0000256" key="1">
    <source>
        <dbReference type="ARBA" id="ARBA00004123"/>
    </source>
</evidence>